<dbReference type="PANTHER" id="PTHR19229:SF250">
    <property type="entry name" value="ABC TRANSPORTER DOMAIN-CONTAINING PROTEIN-RELATED"/>
    <property type="match status" value="1"/>
</dbReference>
<keyword evidence="1" id="KW-0812">Transmembrane</keyword>
<dbReference type="STRING" id="334426.A0A0R3Q1G6"/>
<organism evidence="4">
    <name type="scientific">Angiostrongylus costaricensis</name>
    <name type="common">Nematode worm</name>
    <dbReference type="NCBI Taxonomy" id="334426"/>
    <lineage>
        <taxon>Eukaryota</taxon>
        <taxon>Metazoa</taxon>
        <taxon>Ecdysozoa</taxon>
        <taxon>Nematoda</taxon>
        <taxon>Chromadorea</taxon>
        <taxon>Rhabditida</taxon>
        <taxon>Rhabditina</taxon>
        <taxon>Rhabditomorpha</taxon>
        <taxon>Strongyloidea</taxon>
        <taxon>Metastrongylidae</taxon>
        <taxon>Angiostrongylus</taxon>
    </lineage>
</organism>
<dbReference type="WBParaSite" id="ACOC_0001285101-mRNA-1">
    <property type="protein sequence ID" value="ACOC_0001285101-mRNA-1"/>
    <property type="gene ID" value="ACOC_0001285101"/>
</dbReference>
<dbReference type="PANTHER" id="PTHR19229">
    <property type="entry name" value="ATP-BINDING CASSETTE TRANSPORTER SUBFAMILY A ABCA"/>
    <property type="match status" value="1"/>
</dbReference>
<evidence type="ECO:0000313" key="4">
    <source>
        <dbReference type="WBParaSite" id="ACOC_0001285101-mRNA-1"/>
    </source>
</evidence>
<keyword evidence="3" id="KW-1185">Reference proteome</keyword>
<sequence>MGAWAQLRLLLWKNWLQQIRSPWFTLMEFLIPMLLIATSFGLMIGLRGNFENDHQLENYPEWPVMGSAWDFVMPTNTSNPSSAILDPMSLIANSTYNCPFFNLTWLKDGGVRLDAELIFSPITAITKTIMDLVKDRYTTTIGNPLFVMEPTNKIPLPKYLEVNMVVKGFETEDEMVAYAKESFSNECGNSLLAGITFNDSIAKRMRSESNLSYTIRLSNTNRQSKGVNGRHNFRPWNTREFFAIQFVSGPINPLESDGGYPGYWKEGFMTIQKAINNAIYENLTGRRIELINTDLMVNHFSRTAATLIAVVGWMLLYFWYAIFNSFDVARPFSLSAQLVNSLNPDIAMAYGITLLAQYETQAHGLHWDQLFTPPTPDQRLTVGHCFIMLLIDGIYLMIITWYIEAVYPGGEGVPQKPWFFLLVS</sequence>
<dbReference type="OrthoDB" id="5858566at2759"/>
<dbReference type="GO" id="GO:0005319">
    <property type="term" value="F:lipid transporter activity"/>
    <property type="evidence" value="ECO:0007669"/>
    <property type="project" value="TreeGrafter"/>
</dbReference>
<dbReference type="OMA" id="MLQRFPY"/>
<gene>
    <name evidence="2" type="ORF">ACOC_LOCUS12852</name>
</gene>
<reference evidence="4" key="1">
    <citation type="submission" date="2017-02" db="UniProtKB">
        <authorList>
            <consortium name="WormBaseParasite"/>
        </authorList>
    </citation>
    <scope>IDENTIFICATION</scope>
</reference>
<dbReference type="Proteomes" id="UP000267027">
    <property type="component" value="Unassembled WGS sequence"/>
</dbReference>
<evidence type="ECO:0000256" key="1">
    <source>
        <dbReference type="SAM" id="Phobius"/>
    </source>
</evidence>
<keyword evidence="1" id="KW-1133">Transmembrane helix</keyword>
<feature type="transmembrane region" description="Helical" evidence="1">
    <location>
        <begin position="381"/>
        <end position="403"/>
    </location>
</feature>
<feature type="transmembrane region" description="Helical" evidence="1">
    <location>
        <begin position="23"/>
        <end position="46"/>
    </location>
</feature>
<dbReference type="GO" id="GO:0016020">
    <property type="term" value="C:membrane"/>
    <property type="evidence" value="ECO:0007669"/>
    <property type="project" value="InterPro"/>
</dbReference>
<reference evidence="2 3" key="2">
    <citation type="submission" date="2018-11" db="EMBL/GenBank/DDBJ databases">
        <authorList>
            <consortium name="Pathogen Informatics"/>
        </authorList>
    </citation>
    <scope>NUCLEOTIDE SEQUENCE [LARGE SCALE GENOMIC DNA]</scope>
    <source>
        <strain evidence="2 3">Costa Rica</strain>
    </source>
</reference>
<dbReference type="GO" id="GO:0140359">
    <property type="term" value="F:ABC-type transporter activity"/>
    <property type="evidence" value="ECO:0007669"/>
    <property type="project" value="InterPro"/>
</dbReference>
<proteinExistence type="predicted"/>
<evidence type="ECO:0000313" key="3">
    <source>
        <dbReference type="Proteomes" id="UP000267027"/>
    </source>
</evidence>
<dbReference type="AlphaFoldDB" id="A0A0R3Q1G6"/>
<dbReference type="InterPro" id="IPR026082">
    <property type="entry name" value="ABCA"/>
</dbReference>
<evidence type="ECO:0000313" key="2">
    <source>
        <dbReference type="EMBL" id="VDM64437.1"/>
    </source>
</evidence>
<protein>
    <submittedName>
        <fullName evidence="4">ATP-binding cassette sub-family A member 3</fullName>
    </submittedName>
</protein>
<accession>A0A0R3Q1G6</accession>
<feature type="transmembrane region" description="Helical" evidence="1">
    <location>
        <begin position="304"/>
        <end position="323"/>
    </location>
</feature>
<name>A0A0R3Q1G6_ANGCS</name>
<keyword evidence="1" id="KW-0472">Membrane</keyword>
<dbReference type="EMBL" id="UYYA01005263">
    <property type="protein sequence ID" value="VDM64437.1"/>
    <property type="molecule type" value="Genomic_DNA"/>
</dbReference>